<feature type="compositionally biased region" description="Polar residues" evidence="1">
    <location>
        <begin position="69"/>
        <end position="79"/>
    </location>
</feature>
<reference evidence="2" key="1">
    <citation type="journal article" date="2023" name="Mol. Biol. Evol.">
        <title>Third-Generation Sequencing Reveals the Adaptive Role of the Epigenome in Three Deep-Sea Polychaetes.</title>
        <authorList>
            <person name="Perez M."/>
            <person name="Aroh O."/>
            <person name="Sun Y."/>
            <person name="Lan Y."/>
            <person name="Juniper S.K."/>
            <person name="Young C.R."/>
            <person name="Angers B."/>
            <person name="Qian P.Y."/>
        </authorList>
    </citation>
    <scope>NUCLEOTIDE SEQUENCE</scope>
    <source>
        <strain evidence="2">P08H-3</strain>
    </source>
</reference>
<organism evidence="2 3">
    <name type="scientific">Paralvinella palmiformis</name>
    <dbReference type="NCBI Taxonomy" id="53620"/>
    <lineage>
        <taxon>Eukaryota</taxon>
        <taxon>Metazoa</taxon>
        <taxon>Spiralia</taxon>
        <taxon>Lophotrochozoa</taxon>
        <taxon>Annelida</taxon>
        <taxon>Polychaeta</taxon>
        <taxon>Sedentaria</taxon>
        <taxon>Canalipalpata</taxon>
        <taxon>Terebellida</taxon>
        <taxon>Terebelliformia</taxon>
        <taxon>Alvinellidae</taxon>
        <taxon>Paralvinella</taxon>
    </lineage>
</organism>
<dbReference type="Proteomes" id="UP001208570">
    <property type="component" value="Unassembled WGS sequence"/>
</dbReference>
<dbReference type="EMBL" id="JAODUP010000770">
    <property type="protein sequence ID" value="KAK2144299.1"/>
    <property type="molecule type" value="Genomic_DNA"/>
</dbReference>
<sequence>MYEARKSFLKRLFKDKKTDKVYYDGKQAKINEKLSDSRRGHQRMVDSAPQEETDSVLEVDAQPEEASGAATTTPPVWSP</sequence>
<evidence type="ECO:0000313" key="2">
    <source>
        <dbReference type="EMBL" id="KAK2144299.1"/>
    </source>
</evidence>
<evidence type="ECO:0000256" key="1">
    <source>
        <dbReference type="SAM" id="MobiDB-lite"/>
    </source>
</evidence>
<name>A0AAD9J0G7_9ANNE</name>
<feature type="region of interest" description="Disordered" evidence="1">
    <location>
        <begin position="32"/>
        <end position="79"/>
    </location>
</feature>
<feature type="compositionally biased region" description="Acidic residues" evidence="1">
    <location>
        <begin position="49"/>
        <end position="63"/>
    </location>
</feature>
<protein>
    <submittedName>
        <fullName evidence="2">Uncharacterized protein</fullName>
    </submittedName>
</protein>
<evidence type="ECO:0000313" key="3">
    <source>
        <dbReference type="Proteomes" id="UP001208570"/>
    </source>
</evidence>
<gene>
    <name evidence="2" type="ORF">LSH36_770g01043</name>
</gene>
<accession>A0AAD9J0G7</accession>
<comment type="caution">
    <text evidence="2">The sequence shown here is derived from an EMBL/GenBank/DDBJ whole genome shotgun (WGS) entry which is preliminary data.</text>
</comment>
<dbReference type="AlphaFoldDB" id="A0AAD9J0G7"/>
<keyword evidence="3" id="KW-1185">Reference proteome</keyword>
<proteinExistence type="predicted"/>